<evidence type="ECO:0000313" key="2">
    <source>
        <dbReference type="EMBL" id="MDX7018491.1"/>
    </source>
</evidence>
<feature type="non-terminal residue" evidence="2">
    <location>
        <position position="89"/>
    </location>
</feature>
<dbReference type="EMBL" id="JAWZZT010000979">
    <property type="protein sequence ID" value="MDX7018491.1"/>
    <property type="molecule type" value="Genomic_DNA"/>
</dbReference>
<feature type="non-terminal residue" evidence="2">
    <location>
        <position position="1"/>
    </location>
</feature>
<dbReference type="Proteomes" id="UP001279012">
    <property type="component" value="Unassembled WGS sequence"/>
</dbReference>
<dbReference type="AlphaFoldDB" id="A0AAW9EBK8"/>
<protein>
    <submittedName>
        <fullName evidence="2">MFS transporter</fullName>
    </submittedName>
</protein>
<accession>A0AAW9EBK8</accession>
<gene>
    <name evidence="2" type="ORF">SJ059_29135</name>
</gene>
<proteinExistence type="predicted"/>
<feature type="transmembrane region" description="Helical" evidence="1">
    <location>
        <begin position="12"/>
        <end position="33"/>
    </location>
</feature>
<evidence type="ECO:0000313" key="3">
    <source>
        <dbReference type="Proteomes" id="UP001279012"/>
    </source>
</evidence>
<evidence type="ECO:0000256" key="1">
    <source>
        <dbReference type="SAM" id="Phobius"/>
    </source>
</evidence>
<name>A0AAW9EBK8_KLEAE</name>
<comment type="caution">
    <text evidence="2">The sequence shown here is derived from an EMBL/GenBank/DDBJ whole genome shotgun (WGS) entry which is preliminary data.</text>
</comment>
<feature type="transmembrane region" description="Helical" evidence="1">
    <location>
        <begin position="45"/>
        <end position="69"/>
    </location>
</feature>
<sequence length="89" mass="9462">GMLLKGRNSLKSLALAGGVALHAINVYITITTLPSIVRDIGGLNLYAWNTTVFILASILSSALTSRLLILLAPRNSYLFATLCFLVGSI</sequence>
<keyword evidence="1" id="KW-1133">Transmembrane helix</keyword>
<keyword evidence="1" id="KW-0472">Membrane</keyword>
<reference evidence="2" key="1">
    <citation type="submission" date="2023-11" db="EMBL/GenBank/DDBJ databases">
        <title>Detection of rare carbapenemases in Enterobacterales - comparison of two colorimetric and two CIM-based carbapenemase assays.</title>
        <authorList>
            <person name="Schaffarczyk L."/>
            <person name="Noster J."/>
            <person name="Stelzer Y."/>
            <person name="Sattler J."/>
            <person name="Gatermann S."/>
            <person name="Hamprecht A."/>
        </authorList>
    </citation>
    <scope>NUCLEOTIDE SEQUENCE</scope>
    <source>
        <strain evidence="2">CIM-Cont-037</strain>
    </source>
</reference>
<organism evidence="2 3">
    <name type="scientific">Klebsiella aerogenes</name>
    <name type="common">Enterobacter aerogenes</name>
    <dbReference type="NCBI Taxonomy" id="548"/>
    <lineage>
        <taxon>Bacteria</taxon>
        <taxon>Pseudomonadati</taxon>
        <taxon>Pseudomonadota</taxon>
        <taxon>Gammaproteobacteria</taxon>
        <taxon>Enterobacterales</taxon>
        <taxon>Enterobacteriaceae</taxon>
        <taxon>Klebsiella/Raoultella group</taxon>
        <taxon>Klebsiella</taxon>
    </lineage>
</organism>
<keyword evidence="1" id="KW-0812">Transmembrane</keyword>